<sequence length="151" mass="16784">MADPARAARLAQRIKVLIAEAMRKAVKDDRVEPVTITEVRVTNDLQHASVYYTVLGDDTVVEEAREGMEANRGILRREVGRGLTIRLVPTLEFIPDTVPEAAAHLEDVLRAARERDAEIAAASTGARYAGDEDPYRKDDEESESAEDTREH</sequence>
<dbReference type="InterPro" id="IPR015946">
    <property type="entry name" value="KH_dom-like_a/b"/>
</dbReference>
<dbReference type="Proteomes" id="UP001219037">
    <property type="component" value="Chromosome"/>
</dbReference>
<protein>
    <recommendedName>
        <fullName evidence="3">Ribosome-binding factor A</fullName>
    </recommendedName>
</protein>
<evidence type="ECO:0000256" key="3">
    <source>
        <dbReference type="HAMAP-Rule" id="MF_00003"/>
    </source>
</evidence>
<dbReference type="InterPro" id="IPR023799">
    <property type="entry name" value="RbfA_dom_sf"/>
</dbReference>
<dbReference type="Gene3D" id="3.30.300.20">
    <property type="match status" value="1"/>
</dbReference>
<comment type="function">
    <text evidence="3">One of several proteins that assist in the late maturation steps of the functional core of the 30S ribosomal subunit. Associates with free 30S ribosomal subunits (but not with 30S subunits that are part of 70S ribosomes or polysomes). Required for efficient processing of 16S rRNA. May interact with the 5'-terminal helix region of 16S rRNA.</text>
</comment>
<dbReference type="EMBL" id="CP121252">
    <property type="protein sequence ID" value="WFP17598.1"/>
    <property type="molecule type" value="Genomic_DNA"/>
</dbReference>
<keyword evidence="1 3" id="KW-0963">Cytoplasm</keyword>
<dbReference type="PANTHER" id="PTHR33515:SF1">
    <property type="entry name" value="RIBOSOME-BINDING FACTOR A, CHLOROPLASTIC-RELATED"/>
    <property type="match status" value="1"/>
</dbReference>
<comment type="subcellular location">
    <subcellularLocation>
        <location evidence="3">Cytoplasm</location>
    </subcellularLocation>
</comment>
<dbReference type="InterPro" id="IPR000238">
    <property type="entry name" value="RbfA"/>
</dbReference>
<evidence type="ECO:0000256" key="1">
    <source>
        <dbReference type="ARBA" id="ARBA00022490"/>
    </source>
</evidence>
<comment type="similarity">
    <text evidence="3">Belongs to the RbfA family.</text>
</comment>
<dbReference type="PANTHER" id="PTHR33515">
    <property type="entry name" value="RIBOSOME-BINDING FACTOR A, CHLOROPLASTIC-RELATED"/>
    <property type="match status" value="1"/>
</dbReference>
<dbReference type="SUPFAM" id="SSF89919">
    <property type="entry name" value="Ribosome-binding factor A, RbfA"/>
    <property type="match status" value="1"/>
</dbReference>
<evidence type="ECO:0000256" key="2">
    <source>
        <dbReference type="ARBA" id="ARBA00022517"/>
    </source>
</evidence>
<evidence type="ECO:0000313" key="5">
    <source>
        <dbReference type="EMBL" id="WFP17598.1"/>
    </source>
</evidence>
<organism evidence="5 6">
    <name type="scientific">Citricoccus muralis</name>
    <dbReference type="NCBI Taxonomy" id="169134"/>
    <lineage>
        <taxon>Bacteria</taxon>
        <taxon>Bacillati</taxon>
        <taxon>Actinomycetota</taxon>
        <taxon>Actinomycetes</taxon>
        <taxon>Micrococcales</taxon>
        <taxon>Micrococcaceae</taxon>
        <taxon>Citricoccus</taxon>
    </lineage>
</organism>
<feature type="region of interest" description="Disordered" evidence="4">
    <location>
        <begin position="120"/>
        <end position="151"/>
    </location>
</feature>
<evidence type="ECO:0000256" key="4">
    <source>
        <dbReference type="SAM" id="MobiDB-lite"/>
    </source>
</evidence>
<dbReference type="Pfam" id="PF02033">
    <property type="entry name" value="RBFA"/>
    <property type="match status" value="1"/>
</dbReference>
<accession>A0ABY8HAD2</accession>
<keyword evidence="2 3" id="KW-0690">Ribosome biogenesis</keyword>
<proteinExistence type="inferred from homology"/>
<feature type="compositionally biased region" description="Basic and acidic residues" evidence="4">
    <location>
        <begin position="129"/>
        <end position="139"/>
    </location>
</feature>
<name>A0ABY8HAD2_9MICC</name>
<evidence type="ECO:0000313" key="6">
    <source>
        <dbReference type="Proteomes" id="UP001219037"/>
    </source>
</evidence>
<gene>
    <name evidence="3 5" type="primary">rbfA</name>
    <name evidence="5" type="ORF">P8192_05710</name>
</gene>
<dbReference type="HAMAP" id="MF_00003">
    <property type="entry name" value="RbfA"/>
    <property type="match status" value="1"/>
</dbReference>
<dbReference type="InterPro" id="IPR020053">
    <property type="entry name" value="Ribosome-bd_factorA_CS"/>
</dbReference>
<dbReference type="PROSITE" id="PS01319">
    <property type="entry name" value="RBFA"/>
    <property type="match status" value="1"/>
</dbReference>
<dbReference type="NCBIfam" id="TIGR00082">
    <property type="entry name" value="rbfA"/>
    <property type="match status" value="1"/>
</dbReference>
<keyword evidence="6" id="KW-1185">Reference proteome</keyword>
<dbReference type="RefSeq" id="WP_270105698.1">
    <property type="nucleotide sequence ID" value="NZ_CP121252.1"/>
</dbReference>
<reference evidence="5 6" key="1">
    <citation type="submission" date="2023-04" db="EMBL/GenBank/DDBJ databases">
        <title>Funneling lignin-derived compounds into biodiesel using alkali-halophilic Citricoccus sp. P2.</title>
        <authorList>
            <person name="Luo C.-B."/>
        </authorList>
    </citation>
    <scope>NUCLEOTIDE SEQUENCE [LARGE SCALE GENOMIC DNA]</scope>
    <source>
        <strain evidence="5 6">P2</strain>
    </source>
</reference>
<comment type="subunit">
    <text evidence="3">Monomer. Binds 30S ribosomal subunits, but not 50S ribosomal subunits or 70S ribosomes.</text>
</comment>